<dbReference type="PANTHER" id="PTHR15948">
    <property type="entry name" value="G-PROTEIN COUPLED RECEPTOR 89-RELATED"/>
    <property type="match status" value="1"/>
</dbReference>
<feature type="non-terminal residue" evidence="3">
    <location>
        <position position="249"/>
    </location>
</feature>
<keyword evidence="4" id="KW-1185">Reference proteome</keyword>
<dbReference type="EMBL" id="LGRX02014803">
    <property type="protein sequence ID" value="KAK3264084.1"/>
    <property type="molecule type" value="Genomic_DNA"/>
</dbReference>
<dbReference type="Proteomes" id="UP001190700">
    <property type="component" value="Unassembled WGS sequence"/>
</dbReference>
<feature type="transmembrane region" description="Helical" evidence="1">
    <location>
        <begin position="151"/>
        <end position="175"/>
    </location>
</feature>
<feature type="domain" description="Golgi pH regulator conserved" evidence="2">
    <location>
        <begin position="141"/>
        <end position="208"/>
    </location>
</feature>
<protein>
    <recommendedName>
        <fullName evidence="2">Golgi pH regulator conserved domain-containing protein</fullName>
    </recommendedName>
</protein>
<keyword evidence="1" id="KW-0812">Transmembrane</keyword>
<evidence type="ECO:0000313" key="4">
    <source>
        <dbReference type="Proteomes" id="UP001190700"/>
    </source>
</evidence>
<dbReference type="AlphaFoldDB" id="A0AAE0FQM4"/>
<feature type="transmembrane region" description="Helical" evidence="1">
    <location>
        <begin position="6"/>
        <end position="24"/>
    </location>
</feature>
<evidence type="ECO:0000259" key="2">
    <source>
        <dbReference type="Pfam" id="PF12537"/>
    </source>
</evidence>
<dbReference type="GO" id="GO:0016020">
    <property type="term" value="C:membrane"/>
    <property type="evidence" value="ECO:0007669"/>
    <property type="project" value="InterPro"/>
</dbReference>
<dbReference type="Pfam" id="PF12537">
    <property type="entry name" value="GPHR_N"/>
    <property type="match status" value="1"/>
</dbReference>
<comment type="caution">
    <text evidence="3">The sequence shown here is derived from an EMBL/GenBank/DDBJ whole genome shotgun (WGS) entry which is preliminary data.</text>
</comment>
<reference evidence="3 4" key="1">
    <citation type="journal article" date="2015" name="Genome Biol. Evol.">
        <title>Comparative Genomics of a Bacterivorous Green Alga Reveals Evolutionary Causalities and Consequences of Phago-Mixotrophic Mode of Nutrition.</title>
        <authorList>
            <person name="Burns J.A."/>
            <person name="Paasch A."/>
            <person name="Narechania A."/>
            <person name="Kim E."/>
        </authorList>
    </citation>
    <scope>NUCLEOTIDE SEQUENCE [LARGE SCALE GENOMIC DNA]</scope>
    <source>
        <strain evidence="3 4">PLY_AMNH</strain>
    </source>
</reference>
<dbReference type="PANTHER" id="PTHR15948:SF0">
    <property type="entry name" value="GOLGI PH REGULATOR A-RELATED"/>
    <property type="match status" value="1"/>
</dbReference>
<proteinExistence type="predicted"/>
<dbReference type="InterPro" id="IPR015672">
    <property type="entry name" value="GPHR/GTG"/>
</dbReference>
<feature type="transmembrane region" description="Helical" evidence="1">
    <location>
        <begin position="109"/>
        <end position="131"/>
    </location>
</feature>
<keyword evidence="1" id="KW-1133">Transmembrane helix</keyword>
<feature type="transmembrane region" description="Helical" evidence="1">
    <location>
        <begin position="36"/>
        <end position="57"/>
    </location>
</feature>
<evidence type="ECO:0000313" key="3">
    <source>
        <dbReference type="EMBL" id="KAK3264084.1"/>
    </source>
</evidence>
<dbReference type="InterPro" id="IPR022535">
    <property type="entry name" value="Golgi_pH-regulator_cons_dom"/>
</dbReference>
<name>A0AAE0FQM4_9CHLO</name>
<organism evidence="3 4">
    <name type="scientific">Cymbomonas tetramitiformis</name>
    <dbReference type="NCBI Taxonomy" id="36881"/>
    <lineage>
        <taxon>Eukaryota</taxon>
        <taxon>Viridiplantae</taxon>
        <taxon>Chlorophyta</taxon>
        <taxon>Pyramimonadophyceae</taxon>
        <taxon>Pyramimonadales</taxon>
        <taxon>Pyramimonadaceae</taxon>
        <taxon>Cymbomonas</taxon>
    </lineage>
</organism>
<keyword evidence="1" id="KW-0472">Membrane</keyword>
<sequence>MFLDIVIIAVSLLALAICGWFFLTRRLYNDYDEKHFLVGVLFSSTFAFSANLLQLVLFELLGVLSSRARWINWKIDLYCLLCALIFILPYYHAFSILQSYGIRPMRSAAVAVVAFLSFLYAFYRIGVHFQFESEAPGLAGIFTIAQAVKRVGVIGVVLLAVLSGFGAVNLPYTYLSLFTRHIREEEVQALQERLVQSVETTVMRKKKLLLLQADMQQATAATSTRGLMRRVMDSIGLSSSARRISVVDQ</sequence>
<evidence type="ECO:0000256" key="1">
    <source>
        <dbReference type="SAM" id="Phobius"/>
    </source>
</evidence>
<gene>
    <name evidence="3" type="ORF">CYMTET_27151</name>
</gene>
<feature type="transmembrane region" description="Helical" evidence="1">
    <location>
        <begin position="77"/>
        <end position="97"/>
    </location>
</feature>
<dbReference type="GO" id="GO:0009737">
    <property type="term" value="P:response to abscisic acid"/>
    <property type="evidence" value="ECO:0007669"/>
    <property type="project" value="TreeGrafter"/>
</dbReference>
<accession>A0AAE0FQM4</accession>
<dbReference type="GO" id="GO:0010427">
    <property type="term" value="F:abscisic acid binding"/>
    <property type="evidence" value="ECO:0007669"/>
    <property type="project" value="TreeGrafter"/>
</dbReference>